<accession>A0ABQ1PZX3</accession>
<sequence length="74" mass="8348">MINPEKFIEMFGNKEPEELVKLAQVDPDYTSGRPRLIFDGETVISKQYPYASSYTPSPNDRVLVLKGVVICAIK</sequence>
<gene>
    <name evidence="1" type="ORF">GCM10011389_14070</name>
</gene>
<name>A0ABQ1PZX3_9BACI</name>
<dbReference type="Proteomes" id="UP000642571">
    <property type="component" value="Unassembled WGS sequence"/>
</dbReference>
<dbReference type="EMBL" id="BMIN01000004">
    <property type="protein sequence ID" value="GGD07732.1"/>
    <property type="molecule type" value="Genomic_DNA"/>
</dbReference>
<evidence type="ECO:0000313" key="1">
    <source>
        <dbReference type="EMBL" id="GGD07732.1"/>
    </source>
</evidence>
<evidence type="ECO:0000313" key="2">
    <source>
        <dbReference type="Proteomes" id="UP000642571"/>
    </source>
</evidence>
<comment type="caution">
    <text evidence="1">The sequence shown here is derived from an EMBL/GenBank/DDBJ whole genome shotgun (WGS) entry which is preliminary data.</text>
</comment>
<reference evidence="2" key="1">
    <citation type="journal article" date="2019" name="Int. J. Syst. Evol. Microbiol.">
        <title>The Global Catalogue of Microorganisms (GCM) 10K type strain sequencing project: providing services to taxonomists for standard genome sequencing and annotation.</title>
        <authorList>
            <consortium name="The Broad Institute Genomics Platform"/>
            <consortium name="The Broad Institute Genome Sequencing Center for Infectious Disease"/>
            <person name="Wu L."/>
            <person name="Ma J."/>
        </authorList>
    </citation>
    <scope>NUCLEOTIDE SEQUENCE [LARGE SCALE GENOMIC DNA]</scope>
    <source>
        <strain evidence="2">CGMCC 1.15353</strain>
    </source>
</reference>
<proteinExistence type="predicted"/>
<protein>
    <submittedName>
        <fullName evidence="1">Uncharacterized protein</fullName>
    </submittedName>
</protein>
<organism evidence="1 2">
    <name type="scientific">Pontibacillus salipaludis</name>
    <dbReference type="NCBI Taxonomy" id="1697394"/>
    <lineage>
        <taxon>Bacteria</taxon>
        <taxon>Bacillati</taxon>
        <taxon>Bacillota</taxon>
        <taxon>Bacilli</taxon>
        <taxon>Bacillales</taxon>
        <taxon>Bacillaceae</taxon>
        <taxon>Pontibacillus</taxon>
    </lineage>
</organism>
<keyword evidence="2" id="KW-1185">Reference proteome</keyword>